<keyword evidence="1" id="KW-1133">Transmembrane helix</keyword>
<comment type="caution">
    <text evidence="2">The sequence shown here is derived from an EMBL/GenBank/DDBJ whole genome shotgun (WGS) entry which is preliminary data.</text>
</comment>
<gene>
    <name evidence="2" type="ORF">AVENLUH5627_00005</name>
</gene>
<keyword evidence="1" id="KW-0812">Transmembrane</keyword>
<dbReference type="Proteomes" id="UP000075680">
    <property type="component" value="Unassembled WGS sequence"/>
</dbReference>
<feature type="transmembrane region" description="Helical" evidence="1">
    <location>
        <begin position="98"/>
        <end position="121"/>
    </location>
</feature>
<dbReference type="EMBL" id="JRUE01000003">
    <property type="protein sequence ID" value="KXZ74475.1"/>
    <property type="molecule type" value="Genomic_DNA"/>
</dbReference>
<feature type="transmembrane region" description="Helical" evidence="1">
    <location>
        <begin position="58"/>
        <end position="77"/>
    </location>
</feature>
<sequence>MPVELMLGLFAIAVPVPSTNLTPSLLILMPPAASLITKPLLSNLLFPVVTEVKLGLSLVATVISLPFCVIATFLPAINFTSWSGETCVEALPDTVPPVIAPVLTFQPLFALLATSLTIFNWSSVAA</sequence>
<evidence type="ECO:0000313" key="2">
    <source>
        <dbReference type="EMBL" id="KXZ74475.1"/>
    </source>
</evidence>
<accession>A0A150I3B2</accession>
<dbReference type="AlphaFoldDB" id="A0A150I3B2"/>
<evidence type="ECO:0000256" key="1">
    <source>
        <dbReference type="SAM" id="Phobius"/>
    </source>
</evidence>
<evidence type="ECO:0000313" key="3">
    <source>
        <dbReference type="Proteomes" id="UP000075680"/>
    </source>
</evidence>
<keyword evidence="1" id="KW-0472">Membrane</keyword>
<protein>
    <submittedName>
        <fullName evidence="2">Uncharacterized protein</fullName>
    </submittedName>
</protein>
<organism evidence="2 3">
    <name type="scientific">Acinetobacter venetianus</name>
    <dbReference type="NCBI Taxonomy" id="52133"/>
    <lineage>
        <taxon>Bacteria</taxon>
        <taxon>Pseudomonadati</taxon>
        <taxon>Pseudomonadota</taxon>
        <taxon>Gammaproteobacteria</taxon>
        <taxon>Moraxellales</taxon>
        <taxon>Moraxellaceae</taxon>
        <taxon>Acinetobacter</taxon>
    </lineage>
</organism>
<name>A0A150I3B2_9GAMM</name>
<proteinExistence type="predicted"/>
<reference evidence="2 3" key="1">
    <citation type="journal article" date="2016" name="Sci. Rep.">
        <title>Genomic and phenotypic characterization of the species Acinetobacter venetianus.</title>
        <authorList>
            <person name="Fondi M."/>
            <person name="Maida I."/>
            <person name="Perrin E."/>
            <person name="Orlandini V."/>
            <person name="La Torre L."/>
            <person name="Bosi E."/>
            <person name="Negroni A."/>
            <person name="Zanaroli G."/>
            <person name="Fava F."/>
            <person name="Decorosi F."/>
            <person name="Giovannetti L."/>
            <person name="Viti C."/>
            <person name="Vaneechoutte M."/>
            <person name="Dijkshoorn L."/>
            <person name="Fani R."/>
        </authorList>
    </citation>
    <scope>NUCLEOTIDE SEQUENCE [LARGE SCALE GENOMIC DNA]</scope>
    <source>
        <strain evidence="2 3">LUH5627</strain>
    </source>
</reference>